<organism evidence="6 7">
    <name type="scientific">Penicillium patulum</name>
    <name type="common">Penicillium griseofulvum</name>
    <dbReference type="NCBI Taxonomy" id="5078"/>
    <lineage>
        <taxon>Eukaryota</taxon>
        <taxon>Fungi</taxon>
        <taxon>Dikarya</taxon>
        <taxon>Ascomycota</taxon>
        <taxon>Pezizomycotina</taxon>
        <taxon>Eurotiomycetes</taxon>
        <taxon>Eurotiomycetidae</taxon>
        <taxon>Eurotiales</taxon>
        <taxon>Aspergillaceae</taxon>
        <taxon>Penicillium</taxon>
    </lineage>
</organism>
<sequence length="247" mass="26730">MSKSETGLDWGWNQYCKTREVYGKSDIERGGLGSAAVWDAKSLVLIPDELSSAEAAPLMCSGATAWTVLTKYGIKPGHRVGILGIGGLGHMAIKLAAAMGYHVIALSGSDSKREDCMSFGAKEFYVTSADEIRDMEPLDHLLLCGSVSIDYTFVFSLMATHGTIYPLTVSLTPVSIPMTLMIDNGLRIQGSLVASSHDIREMLHFCAENDLAPVIERFPLSNEGVQEAIEALNTQSIRYKAVLSAHE</sequence>
<dbReference type="EMBL" id="LHQR01000031">
    <property type="protein sequence ID" value="KXG51323.1"/>
    <property type="molecule type" value="Genomic_DNA"/>
</dbReference>
<dbReference type="OrthoDB" id="1879366at2759"/>
<evidence type="ECO:0000256" key="1">
    <source>
        <dbReference type="ARBA" id="ARBA00001947"/>
    </source>
</evidence>
<dbReference type="Pfam" id="PF00107">
    <property type="entry name" value="ADH_zinc_N"/>
    <property type="match status" value="1"/>
</dbReference>
<dbReference type="Gene3D" id="3.40.50.720">
    <property type="entry name" value="NAD(P)-binding Rossmann-like Domain"/>
    <property type="match status" value="1"/>
</dbReference>
<feature type="domain" description="Alcohol dehydrogenase-like C-terminal" evidence="5">
    <location>
        <begin position="87"/>
        <end position="207"/>
    </location>
</feature>
<evidence type="ECO:0000259" key="5">
    <source>
        <dbReference type="Pfam" id="PF00107"/>
    </source>
</evidence>
<evidence type="ECO:0000256" key="3">
    <source>
        <dbReference type="ARBA" id="ARBA00022833"/>
    </source>
</evidence>
<evidence type="ECO:0000313" key="7">
    <source>
        <dbReference type="Proteomes" id="UP000070168"/>
    </source>
</evidence>
<dbReference type="GO" id="GO:0046872">
    <property type="term" value="F:metal ion binding"/>
    <property type="evidence" value="ECO:0007669"/>
    <property type="project" value="UniProtKB-KW"/>
</dbReference>
<dbReference type="RefSeq" id="XP_040649859.1">
    <property type="nucleotide sequence ID" value="XM_040797048.1"/>
</dbReference>
<evidence type="ECO:0000256" key="2">
    <source>
        <dbReference type="ARBA" id="ARBA00022723"/>
    </source>
</evidence>
<accession>A0A135LQT1</accession>
<dbReference type="AlphaFoldDB" id="A0A135LQT1"/>
<comment type="cofactor">
    <cofactor evidence="1">
        <name>Zn(2+)</name>
        <dbReference type="ChEBI" id="CHEBI:29105"/>
    </cofactor>
</comment>
<dbReference type="GO" id="GO:0016616">
    <property type="term" value="F:oxidoreductase activity, acting on the CH-OH group of donors, NAD or NADP as acceptor"/>
    <property type="evidence" value="ECO:0007669"/>
    <property type="project" value="InterPro"/>
</dbReference>
<evidence type="ECO:0000256" key="4">
    <source>
        <dbReference type="ARBA" id="ARBA00023002"/>
    </source>
</evidence>
<comment type="caution">
    <text evidence="6">The sequence shown here is derived from an EMBL/GenBank/DDBJ whole genome shotgun (WGS) entry which is preliminary data.</text>
</comment>
<dbReference type="PANTHER" id="PTHR42683">
    <property type="entry name" value="ALDEHYDE REDUCTASE"/>
    <property type="match status" value="1"/>
</dbReference>
<evidence type="ECO:0000313" key="6">
    <source>
        <dbReference type="EMBL" id="KXG51323.1"/>
    </source>
</evidence>
<dbReference type="OMA" id="MIGGMRD"/>
<keyword evidence="4" id="KW-0560">Oxidoreductase</keyword>
<gene>
    <name evidence="6" type="ORF">PGRI_093350</name>
</gene>
<protein>
    <recommendedName>
        <fullName evidence="5">Alcohol dehydrogenase-like C-terminal domain-containing protein</fullName>
    </recommendedName>
</protein>
<reference evidence="6 7" key="1">
    <citation type="journal article" date="2016" name="BMC Genomics">
        <title>Genome sequencing and secondary metabolism of the postharvest pathogen Penicillium griseofulvum.</title>
        <authorList>
            <person name="Banani H."/>
            <person name="Marcet-Houben M."/>
            <person name="Ballester A.R."/>
            <person name="Abbruscato P."/>
            <person name="Gonzalez-Candelas L."/>
            <person name="Gabaldon T."/>
            <person name="Spadaro D."/>
        </authorList>
    </citation>
    <scope>NUCLEOTIDE SEQUENCE [LARGE SCALE GENOMIC DNA]</scope>
    <source>
        <strain evidence="6 7">PG3</strain>
    </source>
</reference>
<dbReference type="FunFam" id="3.40.50.720:FF:000022">
    <property type="entry name" value="Cinnamyl alcohol dehydrogenase"/>
    <property type="match status" value="1"/>
</dbReference>
<dbReference type="GeneID" id="63712348"/>
<keyword evidence="2" id="KW-0479">Metal-binding</keyword>
<dbReference type="STRING" id="5078.A0A135LQT1"/>
<name>A0A135LQT1_PENPA</name>
<dbReference type="InterPro" id="IPR047109">
    <property type="entry name" value="CAD-like"/>
</dbReference>
<dbReference type="Gene3D" id="3.90.180.10">
    <property type="entry name" value="Medium-chain alcohol dehydrogenases, catalytic domain"/>
    <property type="match status" value="1"/>
</dbReference>
<dbReference type="InterPro" id="IPR036291">
    <property type="entry name" value="NAD(P)-bd_dom_sf"/>
</dbReference>
<dbReference type="SUPFAM" id="SSF51735">
    <property type="entry name" value="NAD(P)-binding Rossmann-fold domains"/>
    <property type="match status" value="1"/>
</dbReference>
<keyword evidence="3" id="KW-0862">Zinc</keyword>
<keyword evidence="7" id="KW-1185">Reference proteome</keyword>
<dbReference type="Proteomes" id="UP000070168">
    <property type="component" value="Unassembled WGS sequence"/>
</dbReference>
<proteinExistence type="predicted"/>
<dbReference type="InterPro" id="IPR013149">
    <property type="entry name" value="ADH-like_C"/>
</dbReference>